<evidence type="ECO:0000256" key="7">
    <source>
        <dbReference type="ARBA" id="ARBA00023224"/>
    </source>
</evidence>
<evidence type="ECO:0000256" key="3">
    <source>
        <dbReference type="ARBA" id="ARBA00022519"/>
    </source>
</evidence>
<evidence type="ECO:0000313" key="14">
    <source>
        <dbReference type="Proteomes" id="UP001465153"/>
    </source>
</evidence>
<proteinExistence type="inferred from homology"/>
<dbReference type="PROSITE" id="PS50192">
    <property type="entry name" value="T_SNARE"/>
    <property type="match status" value="1"/>
</dbReference>
<dbReference type="PANTHER" id="PTHR32089">
    <property type="entry name" value="METHYL-ACCEPTING CHEMOTAXIS PROTEIN MCPB"/>
    <property type="match status" value="1"/>
</dbReference>
<evidence type="ECO:0000259" key="10">
    <source>
        <dbReference type="PROSITE" id="PS50111"/>
    </source>
</evidence>
<dbReference type="PANTHER" id="PTHR32089:SF119">
    <property type="entry name" value="METHYL-ACCEPTING CHEMOTAXIS PROTEIN CTPL"/>
    <property type="match status" value="1"/>
</dbReference>
<dbReference type="InterPro" id="IPR033480">
    <property type="entry name" value="sCache_2"/>
</dbReference>
<dbReference type="SUPFAM" id="SSF58104">
    <property type="entry name" value="Methyl-accepting chemotaxis protein (MCP) signaling domain"/>
    <property type="match status" value="1"/>
</dbReference>
<comment type="caution">
    <text evidence="13">The sequence shown here is derived from an EMBL/GenBank/DDBJ whole genome shotgun (WGS) entry which is preliminary data.</text>
</comment>
<reference evidence="13 14" key="1">
    <citation type="submission" date="2024-04" db="EMBL/GenBank/DDBJ databases">
        <title>Draft genome sequence of Sessilibacter corallicola NBRC 116591.</title>
        <authorList>
            <person name="Miyakawa T."/>
            <person name="Kusuya Y."/>
            <person name="Miura T."/>
        </authorList>
    </citation>
    <scope>NUCLEOTIDE SEQUENCE [LARGE SCALE GENOMIC DNA]</scope>
    <source>
        <strain evidence="13 14">KU-00831-HH</strain>
    </source>
</reference>
<protein>
    <submittedName>
        <fullName evidence="13">Methyl-accepting chemotaxis protein</fullName>
    </submittedName>
</protein>
<evidence type="ECO:0000259" key="12">
    <source>
        <dbReference type="PROSITE" id="PS50885"/>
    </source>
</evidence>
<evidence type="ECO:0000256" key="5">
    <source>
        <dbReference type="ARBA" id="ARBA00022989"/>
    </source>
</evidence>
<feature type="domain" description="T-SNARE coiled-coil homology" evidence="11">
    <location>
        <begin position="457"/>
        <end position="519"/>
    </location>
</feature>
<comment type="subcellular location">
    <subcellularLocation>
        <location evidence="1">Cell inner membrane</location>
        <topology evidence="1">Multi-pass membrane protein</topology>
    </subcellularLocation>
</comment>
<dbReference type="SMART" id="SM01049">
    <property type="entry name" value="Cache_2"/>
    <property type="match status" value="1"/>
</dbReference>
<dbReference type="Pfam" id="PF17200">
    <property type="entry name" value="sCache_2"/>
    <property type="match status" value="1"/>
</dbReference>
<feature type="domain" description="HAMP" evidence="12">
    <location>
        <begin position="211"/>
        <end position="265"/>
    </location>
</feature>
<evidence type="ECO:0000256" key="1">
    <source>
        <dbReference type="ARBA" id="ARBA00004429"/>
    </source>
</evidence>
<evidence type="ECO:0000256" key="6">
    <source>
        <dbReference type="ARBA" id="ARBA00023136"/>
    </source>
</evidence>
<feature type="domain" description="Methyl-accepting transducer" evidence="10">
    <location>
        <begin position="270"/>
        <end position="506"/>
    </location>
</feature>
<keyword evidence="4" id="KW-0812">Transmembrane</keyword>
<keyword evidence="7 9" id="KW-0807">Transducer</keyword>
<dbReference type="Gene3D" id="1.10.287.950">
    <property type="entry name" value="Methyl-accepting chemotaxis protein"/>
    <property type="match status" value="1"/>
</dbReference>
<dbReference type="Proteomes" id="UP001465153">
    <property type="component" value="Unassembled WGS sequence"/>
</dbReference>
<dbReference type="InterPro" id="IPR000727">
    <property type="entry name" value="T_SNARE_dom"/>
</dbReference>
<keyword evidence="6" id="KW-0472">Membrane</keyword>
<evidence type="ECO:0000256" key="2">
    <source>
        <dbReference type="ARBA" id="ARBA00022475"/>
    </source>
</evidence>
<dbReference type="CDD" id="cd11386">
    <property type="entry name" value="MCP_signal"/>
    <property type="match status" value="1"/>
</dbReference>
<evidence type="ECO:0000259" key="11">
    <source>
        <dbReference type="PROSITE" id="PS50192"/>
    </source>
</evidence>
<dbReference type="PROSITE" id="PS50111">
    <property type="entry name" value="CHEMOTAXIS_TRANSDUC_2"/>
    <property type="match status" value="1"/>
</dbReference>
<organism evidence="13 14">
    <name type="scientific">Sessilibacter corallicola</name>
    <dbReference type="NCBI Taxonomy" id="2904075"/>
    <lineage>
        <taxon>Bacteria</taxon>
        <taxon>Pseudomonadati</taxon>
        <taxon>Pseudomonadota</taxon>
        <taxon>Gammaproteobacteria</taxon>
        <taxon>Cellvibrionales</taxon>
        <taxon>Cellvibrionaceae</taxon>
        <taxon>Sessilibacter</taxon>
    </lineage>
</organism>
<dbReference type="InterPro" id="IPR004089">
    <property type="entry name" value="MCPsignal_dom"/>
</dbReference>
<dbReference type="PROSITE" id="PS50885">
    <property type="entry name" value="HAMP"/>
    <property type="match status" value="1"/>
</dbReference>
<keyword evidence="14" id="KW-1185">Reference proteome</keyword>
<evidence type="ECO:0000256" key="9">
    <source>
        <dbReference type="PROSITE-ProRule" id="PRU00284"/>
    </source>
</evidence>
<dbReference type="CDD" id="cd06225">
    <property type="entry name" value="HAMP"/>
    <property type="match status" value="1"/>
</dbReference>
<dbReference type="InterPro" id="IPR003660">
    <property type="entry name" value="HAMP_dom"/>
</dbReference>
<accession>A0ABQ0A9N7</accession>
<evidence type="ECO:0000313" key="13">
    <source>
        <dbReference type="EMBL" id="GAA6168287.1"/>
    </source>
</evidence>
<gene>
    <name evidence="13" type="ORF">NBRC116591_20980</name>
</gene>
<keyword evidence="5" id="KW-1133">Transmembrane helix</keyword>
<dbReference type="Gene3D" id="3.30.450.20">
    <property type="entry name" value="PAS domain"/>
    <property type="match status" value="1"/>
</dbReference>
<dbReference type="Pfam" id="PF00015">
    <property type="entry name" value="MCPsignal"/>
    <property type="match status" value="1"/>
</dbReference>
<evidence type="ECO:0000256" key="8">
    <source>
        <dbReference type="ARBA" id="ARBA00029447"/>
    </source>
</evidence>
<dbReference type="RefSeq" id="WP_233090653.1">
    <property type="nucleotide sequence ID" value="NZ_BAABWN010000006.1"/>
</dbReference>
<keyword evidence="2" id="KW-1003">Cell membrane</keyword>
<dbReference type="SMART" id="SM00304">
    <property type="entry name" value="HAMP"/>
    <property type="match status" value="1"/>
</dbReference>
<dbReference type="SMART" id="SM00283">
    <property type="entry name" value="MA"/>
    <property type="match status" value="1"/>
</dbReference>
<keyword evidence="3" id="KW-0997">Cell inner membrane</keyword>
<comment type="similarity">
    <text evidence="8">Belongs to the methyl-accepting chemotaxis (MCP) protein family.</text>
</comment>
<dbReference type="EMBL" id="BAABWN010000006">
    <property type="protein sequence ID" value="GAA6168287.1"/>
    <property type="molecule type" value="Genomic_DNA"/>
</dbReference>
<evidence type="ECO:0000256" key="4">
    <source>
        <dbReference type="ARBA" id="ARBA00022692"/>
    </source>
</evidence>
<dbReference type="Pfam" id="PF00672">
    <property type="entry name" value="HAMP"/>
    <property type="match status" value="1"/>
</dbReference>
<sequence>MIRNFSIQKRIIFQSALIAVGLLVLTVEALSTLYQTMNTSRADNTKHLVEAAHSILEQYHNLETEGALTLEQAQEQAASAIGSLRYENGNYFWIQNTNLEMVMHPIKPDLIGKDLSGIKDTEGKFLFIAMDDIVRAEGEGVVPYMWPEVGGTKPVRKIGYVKGFSEWNWIVGSGVYTTDIQVAFWKAAPWQISISMIVFAVVTALSLYIGRSISKPLSLASSALRDIAEGDRDLTKRLDVEGKDELTDMAQSFNAIVNKLNNTLVEVRNSTAQVEHFSLELNEHIKGSKDVLEKQQMQSKTAVQAIMEMVQTVSEIARNAEGAASSAQEANREAEAGQGVVEQAKESVNNLAGDVQQVSVAIKNLNADSQSISSVLEVIRGIAEQTNLLALNAAIEAARAGEQGRGFAVVADEVRTLAARTQSSTEEIRNMIESLQNGSDKAVITMGNGEKTTEITVDRAAEAGQSLASIVSAINSISELNLQIASAAEEQSAAVKEIDQSISLMAEYSTSSHQGIEKTSDTSRQLTELSGRLKQLVGQFKLSS</sequence>
<name>A0ABQ0A9N7_9GAMM</name>